<dbReference type="EMBL" id="DPRK01000084">
    <property type="protein sequence ID" value="HCY80970.1"/>
    <property type="molecule type" value="Genomic_DNA"/>
</dbReference>
<protein>
    <submittedName>
        <fullName evidence="1">Uncharacterized protein</fullName>
    </submittedName>
</protein>
<sequence>MKKYLYYSLLSLLTIWSCTIDENKSTDITKDANFNENIFLSGNFDNLNSISEFKVKIMIVKLWRSKYNCTRGLGICRVCFFCERQEGEIEVPVLNDSDGEYIQIKLDKPLDYGINSDLHIDEDIYNEDDGKLIFKSGIHELDYNLGEYGGYEIRLENN</sequence>
<dbReference type="Proteomes" id="UP000263268">
    <property type="component" value="Unassembled WGS sequence"/>
</dbReference>
<dbReference type="RefSeq" id="WP_040491175.1">
    <property type="nucleotide sequence ID" value="NZ_ANLA01000004.1"/>
</dbReference>
<proteinExistence type="predicted"/>
<dbReference type="AlphaFoldDB" id="A0A3D6BP01"/>
<comment type="caution">
    <text evidence="1">The sequence shown here is derived from an EMBL/GenBank/DDBJ whole genome shotgun (WGS) entry which is preliminary data.</text>
</comment>
<evidence type="ECO:0000313" key="2">
    <source>
        <dbReference type="Proteomes" id="UP000263268"/>
    </source>
</evidence>
<evidence type="ECO:0000313" key="1">
    <source>
        <dbReference type="EMBL" id="HCY80970.1"/>
    </source>
</evidence>
<accession>A0A3D6BP01</accession>
<name>A0A3D6BP01_9FLAO</name>
<dbReference type="GeneID" id="98640133"/>
<reference evidence="1 2" key="1">
    <citation type="journal article" date="2018" name="Nat. Biotechnol.">
        <title>A standardized bacterial taxonomy based on genome phylogeny substantially revises the tree of life.</title>
        <authorList>
            <person name="Parks D.H."/>
            <person name="Chuvochina M."/>
            <person name="Waite D.W."/>
            <person name="Rinke C."/>
            <person name="Skarshewski A."/>
            <person name="Chaumeil P.A."/>
            <person name="Hugenholtz P."/>
        </authorList>
    </citation>
    <scope>NUCLEOTIDE SEQUENCE [LARGE SCALE GENOMIC DNA]</scope>
    <source>
        <strain evidence="1">UBA10227</strain>
    </source>
</reference>
<organism evidence="1 2">
    <name type="scientific">Xanthomarina gelatinilytica</name>
    <dbReference type="NCBI Taxonomy" id="1137281"/>
    <lineage>
        <taxon>Bacteria</taxon>
        <taxon>Pseudomonadati</taxon>
        <taxon>Bacteroidota</taxon>
        <taxon>Flavobacteriia</taxon>
        <taxon>Flavobacteriales</taxon>
        <taxon>Flavobacteriaceae</taxon>
        <taxon>Xanthomarina</taxon>
    </lineage>
</organism>
<gene>
    <name evidence="1" type="ORF">DHV22_04865</name>
</gene>
<dbReference type="OrthoDB" id="1449988at2"/>